<evidence type="ECO:0000256" key="1">
    <source>
        <dbReference type="PROSITE-ProRule" id="PRU00339"/>
    </source>
</evidence>
<sequence length="310" mass="35851">MIENAKKIVIFSDFGVFVMKPIVLIFIAFFTVSSYAQDDNEALVEAERLSNNFVFEGNAKVLEEDYIAAEMEYRKAISEAESNVSGIYNLGTSYFKKGNLEESLFRLQEAANKSTDRSEKHKAFHNIGNILMQNKQCKEAVEAYKNALRNDPTDEETRYNFGLAKECAKEQEEQNENNEDDQEDNKDQNQDNQDENEDQNQDQEDQKDQDKQDEGDDKDQDKEDEGDQDQDKGDEEENEDGKPKDDKQDQGEGDQDKKEQPQQPKPQQGQMSPQQIKNLLEAMNNQEQKVQEKMNAEKQKGERIQTDKDW</sequence>
<dbReference type="Pfam" id="PF13414">
    <property type="entry name" value="TPR_11"/>
    <property type="match status" value="1"/>
</dbReference>
<protein>
    <submittedName>
        <fullName evidence="3">BatC</fullName>
    </submittedName>
</protein>
<reference evidence="3 4" key="1">
    <citation type="journal article" date="2013" name="Appl. Environ. Microbiol.">
        <title>The genome of the alga-associated marine flavobacterium Formosa agariphila KMM 3901T reveals a broad potential for degradation of algal polysaccharides.</title>
        <authorList>
            <person name="Mann A.J."/>
            <person name="Hahnke R.L."/>
            <person name="Huang S."/>
            <person name="Werner J."/>
            <person name="Xing P."/>
            <person name="Barbeyron T."/>
            <person name="Huettel B."/>
            <person name="Stueber K."/>
            <person name="Reinhardt R."/>
            <person name="Harder J."/>
            <person name="Gloeckner F.O."/>
            <person name="Amann R.I."/>
            <person name="Teeling H."/>
        </authorList>
    </citation>
    <scope>NUCLEOTIDE SEQUENCE [LARGE SCALE GENOMIC DNA]</scope>
    <source>
        <strain evidence="4">DSM 15362 / KCTC 12365 / LMG 23005 / KMM 3901</strain>
    </source>
</reference>
<feature type="compositionally biased region" description="Basic and acidic residues" evidence="2">
    <location>
        <begin position="240"/>
        <end position="260"/>
    </location>
</feature>
<dbReference type="HOGENOM" id="CLU_072309_0_0_10"/>
<dbReference type="Proteomes" id="UP000016160">
    <property type="component" value="Chromosome"/>
</dbReference>
<keyword evidence="4" id="KW-1185">Reference proteome</keyword>
<dbReference type="STRING" id="1347342.BN863_33830"/>
<dbReference type="PATRIC" id="fig|1347342.6.peg.3411"/>
<dbReference type="Gene3D" id="1.25.40.10">
    <property type="entry name" value="Tetratricopeptide repeat domain"/>
    <property type="match status" value="1"/>
</dbReference>
<feature type="repeat" description="TPR" evidence="1">
    <location>
        <begin position="121"/>
        <end position="154"/>
    </location>
</feature>
<dbReference type="AlphaFoldDB" id="T2KQS6"/>
<feature type="compositionally biased region" description="Acidic residues" evidence="2">
    <location>
        <begin position="192"/>
        <end position="203"/>
    </location>
</feature>
<feature type="compositionally biased region" description="Low complexity" evidence="2">
    <location>
        <begin position="261"/>
        <end position="277"/>
    </location>
</feature>
<accession>T2KQS6</accession>
<feature type="region of interest" description="Disordered" evidence="2">
    <location>
        <begin position="168"/>
        <end position="310"/>
    </location>
</feature>
<name>T2KQS6_FORAG</name>
<organism evidence="3 4">
    <name type="scientific">Formosa agariphila (strain DSM 15362 / KCTC 12365 / LMG 23005 / KMM 3901 / M-2Alg 35-1)</name>
    <dbReference type="NCBI Taxonomy" id="1347342"/>
    <lineage>
        <taxon>Bacteria</taxon>
        <taxon>Pseudomonadati</taxon>
        <taxon>Bacteroidota</taxon>
        <taxon>Flavobacteriia</taxon>
        <taxon>Flavobacteriales</taxon>
        <taxon>Flavobacteriaceae</taxon>
        <taxon>Formosa</taxon>
    </lineage>
</organism>
<evidence type="ECO:0000313" key="4">
    <source>
        <dbReference type="Proteomes" id="UP000016160"/>
    </source>
</evidence>
<proteinExistence type="predicted"/>
<dbReference type="InterPro" id="IPR019734">
    <property type="entry name" value="TPR_rpt"/>
</dbReference>
<dbReference type="EMBL" id="HG315671">
    <property type="protein sequence ID" value="CDF81095.1"/>
    <property type="molecule type" value="Genomic_DNA"/>
</dbReference>
<dbReference type="SUPFAM" id="SSF48452">
    <property type="entry name" value="TPR-like"/>
    <property type="match status" value="1"/>
</dbReference>
<dbReference type="SMART" id="SM00028">
    <property type="entry name" value="TPR"/>
    <property type="match status" value="2"/>
</dbReference>
<feature type="compositionally biased region" description="Basic and acidic residues" evidence="2">
    <location>
        <begin position="289"/>
        <end position="310"/>
    </location>
</feature>
<dbReference type="PROSITE" id="PS50005">
    <property type="entry name" value="TPR"/>
    <property type="match status" value="1"/>
</dbReference>
<gene>
    <name evidence="3" type="primary">batC</name>
    <name evidence="3" type="ORF">BN863_33830</name>
</gene>
<dbReference type="eggNOG" id="COG0457">
    <property type="taxonomic scope" value="Bacteria"/>
</dbReference>
<keyword evidence="1" id="KW-0802">TPR repeat</keyword>
<feature type="compositionally biased region" description="Acidic residues" evidence="2">
    <location>
        <begin position="173"/>
        <end position="184"/>
    </location>
</feature>
<dbReference type="InterPro" id="IPR011990">
    <property type="entry name" value="TPR-like_helical_dom_sf"/>
</dbReference>
<evidence type="ECO:0000313" key="3">
    <source>
        <dbReference type="EMBL" id="CDF81095.1"/>
    </source>
</evidence>
<evidence type="ECO:0000256" key="2">
    <source>
        <dbReference type="SAM" id="MobiDB-lite"/>
    </source>
</evidence>
<feature type="compositionally biased region" description="Acidic residues" evidence="2">
    <location>
        <begin position="213"/>
        <end position="239"/>
    </location>
</feature>
<dbReference type="RefSeq" id="WP_242404049.1">
    <property type="nucleotide sequence ID" value="NZ_HG315671.1"/>
</dbReference>